<dbReference type="Gene3D" id="3.40.1010.10">
    <property type="entry name" value="Cobalt-precorrin-4 Transmethylase, Domain 1"/>
    <property type="match status" value="1"/>
</dbReference>
<feature type="domain" description="Tetrapyrrole methylase" evidence="6">
    <location>
        <begin position="258"/>
        <end position="440"/>
    </location>
</feature>
<dbReference type="InterPro" id="IPR050714">
    <property type="entry name" value="Cobalamin_biosynth_MTase"/>
</dbReference>
<dbReference type="GO" id="GO:0008276">
    <property type="term" value="F:protein methyltransferase activity"/>
    <property type="evidence" value="ECO:0007669"/>
    <property type="project" value="InterPro"/>
</dbReference>
<dbReference type="NCBIfam" id="TIGR00715">
    <property type="entry name" value="precor6x_red"/>
    <property type="match status" value="1"/>
</dbReference>
<evidence type="ECO:0000256" key="3">
    <source>
        <dbReference type="ARBA" id="ARBA00022603"/>
    </source>
</evidence>
<sequence>MSKVLIFAGTVEGRRIAEYLIRSGIAIHVCVATEYGEKLLQKGDGITITSKRLDTAEMKAVMIEQKISLVIDATHPYAVLVSQNIKQACMETEIEYMRMLRDSIQKQAEHCIYMDSIEEAAQYLKNTEGNVLLTTGSKELAKFTEITDYKSRLFARVLSTPSVVAECSRLGFEGRNLICMQGPFCEELNYAMLKQIDAKYLVTKESGSAGGFLEKLNAASMAGVQSIVIGRPSKEEGITFEECLSVLRGRFQIESKKKITLLGIGMGSLENMTIEGRNACENADVLIGAKRMLESLEQFHKPVFVSYRAEEICEFVNNHEEYQSFVVALSGDTGFYSGATKLIQALDDYELEVLPGISSVVYLCSKLKMTWQDVKFISNHGRYENVIAAVKNHEKVFSLLGGQDCVRSLCQKLIDYGLNEVIVYLGEQLSYENEKITVGSPSQLLNHTFVEPCVVLIENKEARLSVTTHGFSDESFIRGKVPMTKEEIRSISISKLRLTKNAVVYDIGAGTGSVSVEMALQAIEGTVYAVEKKSEAIGLIEENKKKFGADNLVVIEGIAPEAMEQLPVPTHAFIGGSSGNLRDIMKQLLKKNPNVRIVINAITLETISEALECIKSLEVAETEVVQVSVSKSQQIGEYHMMMGQNPVFIISCTGK</sequence>
<dbReference type="InterPro" id="IPR014777">
    <property type="entry name" value="4pyrrole_Mease_sub1"/>
</dbReference>
<dbReference type="AlphaFoldDB" id="A9KP92"/>
<dbReference type="CDD" id="cd02440">
    <property type="entry name" value="AdoMet_MTases"/>
    <property type="match status" value="1"/>
</dbReference>
<evidence type="ECO:0000256" key="5">
    <source>
        <dbReference type="ARBA" id="ARBA00022691"/>
    </source>
</evidence>
<dbReference type="KEGG" id="cpy:Cphy_1379"/>
<keyword evidence="5" id="KW-0949">S-adenosyl-L-methionine</keyword>
<reference evidence="9" key="1">
    <citation type="submission" date="2007-11" db="EMBL/GenBank/DDBJ databases">
        <title>Complete genome sequence of Clostridium phytofermentans ISDg.</title>
        <authorList>
            <person name="Leschine S.B."/>
            <person name="Warnick T.A."/>
            <person name="Blanchard J.L."/>
            <person name="Schnell D.J."/>
            <person name="Petit E.L."/>
            <person name="LaTouf W.G."/>
            <person name="Copeland A."/>
            <person name="Lucas S."/>
            <person name="Lapidus A."/>
            <person name="Barry K."/>
            <person name="Glavina del Rio T."/>
            <person name="Dalin E."/>
            <person name="Tice H."/>
            <person name="Pitluck S."/>
            <person name="Kiss H."/>
            <person name="Brettin T."/>
            <person name="Bruce D."/>
            <person name="Detter J.C."/>
            <person name="Han C."/>
            <person name="Kuske C."/>
            <person name="Schmutz J."/>
            <person name="Larimer F."/>
            <person name="Land M."/>
            <person name="Hauser L."/>
            <person name="Kyrpides N."/>
            <person name="Kim E.A."/>
            <person name="Richardson P."/>
        </authorList>
    </citation>
    <scope>NUCLEOTIDE SEQUENCE [LARGE SCALE GENOMIC DNA]</scope>
    <source>
        <strain evidence="9">ATCC 700394 / DSM 18823 / ISDg</strain>
    </source>
</reference>
<evidence type="ECO:0000259" key="6">
    <source>
        <dbReference type="Pfam" id="PF00590"/>
    </source>
</evidence>
<evidence type="ECO:0000256" key="4">
    <source>
        <dbReference type="ARBA" id="ARBA00022679"/>
    </source>
</evidence>
<dbReference type="PROSITE" id="PS51014">
    <property type="entry name" value="COBK_CBIJ"/>
    <property type="match status" value="1"/>
</dbReference>
<keyword evidence="9" id="KW-1185">Reference proteome</keyword>
<dbReference type="InterPro" id="IPR012818">
    <property type="entry name" value="CbiE"/>
</dbReference>
<dbReference type="Gene3D" id="3.40.50.150">
    <property type="entry name" value="Vaccinia Virus protein VP39"/>
    <property type="match status" value="1"/>
</dbReference>
<dbReference type="GO" id="GO:0009236">
    <property type="term" value="P:cobalamin biosynthetic process"/>
    <property type="evidence" value="ECO:0007669"/>
    <property type="project" value="UniProtKB-UniPathway"/>
</dbReference>
<evidence type="ECO:0000313" key="8">
    <source>
        <dbReference type="EMBL" id="ABX41754.1"/>
    </source>
</evidence>
<keyword evidence="4" id="KW-0808">Transferase</keyword>
<gene>
    <name evidence="8" type="ordered locus">Cphy_1379</name>
</gene>
<dbReference type="InterPro" id="IPR003723">
    <property type="entry name" value="Precorrin-6x_reduct"/>
</dbReference>
<dbReference type="RefSeq" id="WP_012199408.1">
    <property type="nucleotide sequence ID" value="NC_010001.1"/>
</dbReference>
<dbReference type="HOGENOM" id="CLU_022862_0_0_9"/>
<dbReference type="eggNOG" id="COG2242">
    <property type="taxonomic scope" value="Bacteria"/>
</dbReference>
<dbReference type="eggNOG" id="COG2099">
    <property type="taxonomic scope" value="Bacteria"/>
</dbReference>
<dbReference type="EMBL" id="CP000885">
    <property type="protein sequence ID" value="ABX41754.1"/>
    <property type="molecule type" value="Genomic_DNA"/>
</dbReference>
<dbReference type="GO" id="GO:0032259">
    <property type="term" value="P:methylation"/>
    <property type="evidence" value="ECO:0007669"/>
    <property type="project" value="UniProtKB-KW"/>
</dbReference>
<dbReference type="STRING" id="357809.Cphy_1379"/>
<keyword evidence="3" id="KW-0489">Methyltransferase</keyword>
<dbReference type="GO" id="GO:0016994">
    <property type="term" value="F:precorrin-6A reductase activity"/>
    <property type="evidence" value="ECO:0007669"/>
    <property type="project" value="InterPro"/>
</dbReference>
<dbReference type="Gene3D" id="3.30.950.10">
    <property type="entry name" value="Methyltransferase, Cobalt-precorrin-4 Transmethylase, Domain 2"/>
    <property type="match status" value="1"/>
</dbReference>
<proteinExistence type="predicted"/>
<dbReference type="PANTHER" id="PTHR43182:SF1">
    <property type="entry name" value="COBALT-PRECORRIN-7 C(5)-METHYLTRANSFERASE"/>
    <property type="match status" value="1"/>
</dbReference>
<dbReference type="UniPathway" id="UPA00148"/>
<dbReference type="Pfam" id="PF13847">
    <property type="entry name" value="Methyltransf_31"/>
    <property type="match status" value="1"/>
</dbReference>
<evidence type="ECO:0000313" key="9">
    <source>
        <dbReference type="Proteomes" id="UP000000370"/>
    </source>
</evidence>
<evidence type="ECO:0000256" key="2">
    <source>
        <dbReference type="ARBA" id="ARBA00022573"/>
    </source>
</evidence>
<dbReference type="SUPFAM" id="SSF53790">
    <property type="entry name" value="Tetrapyrrole methylase"/>
    <property type="match status" value="1"/>
</dbReference>
<dbReference type="NCBIfam" id="TIGR02469">
    <property type="entry name" value="CbiT"/>
    <property type="match status" value="1"/>
</dbReference>
<dbReference type="InterPro" id="IPR035996">
    <property type="entry name" value="4pyrrol_Methylase_sf"/>
</dbReference>
<keyword evidence="2" id="KW-0169">Cobalamin biosynthesis</keyword>
<evidence type="ECO:0000256" key="1">
    <source>
        <dbReference type="ARBA" id="ARBA00004953"/>
    </source>
</evidence>
<evidence type="ECO:0000259" key="7">
    <source>
        <dbReference type="Pfam" id="PF13847"/>
    </source>
</evidence>
<protein>
    <submittedName>
        <fullName evidence="8">Precorrin-6x reductase</fullName>
    </submittedName>
</protein>
<comment type="pathway">
    <text evidence="1">Cofactor biosynthesis; adenosylcobalamin biosynthesis.</text>
</comment>
<organism evidence="8 9">
    <name type="scientific">Lachnoclostridium phytofermentans (strain ATCC 700394 / DSM 18823 / ISDg)</name>
    <name type="common">Clostridium phytofermentans</name>
    <dbReference type="NCBI Taxonomy" id="357809"/>
    <lineage>
        <taxon>Bacteria</taxon>
        <taxon>Bacillati</taxon>
        <taxon>Bacillota</taxon>
        <taxon>Clostridia</taxon>
        <taxon>Lachnospirales</taxon>
        <taxon>Lachnospiraceae</taxon>
    </lineage>
</organism>
<name>A9KP92_LACP7</name>
<dbReference type="SUPFAM" id="SSF53335">
    <property type="entry name" value="S-adenosyl-L-methionine-dependent methyltransferases"/>
    <property type="match status" value="1"/>
</dbReference>
<dbReference type="CDD" id="cd11644">
    <property type="entry name" value="Precorrin-6Y-MT"/>
    <property type="match status" value="1"/>
</dbReference>
<dbReference type="OrthoDB" id="9780707at2"/>
<feature type="domain" description="Methyltransferase" evidence="7">
    <location>
        <begin position="499"/>
        <end position="565"/>
    </location>
</feature>
<dbReference type="InterPro" id="IPR025714">
    <property type="entry name" value="Methyltranfer_dom"/>
</dbReference>
<dbReference type="Pfam" id="PF00590">
    <property type="entry name" value="TP_methylase"/>
    <property type="match status" value="1"/>
</dbReference>
<accession>A9KP92</accession>
<dbReference type="InterPro" id="IPR000878">
    <property type="entry name" value="4pyrrol_Mease"/>
</dbReference>
<dbReference type="Pfam" id="PF02571">
    <property type="entry name" value="CbiJ"/>
    <property type="match status" value="1"/>
</dbReference>
<dbReference type="PANTHER" id="PTHR43182">
    <property type="entry name" value="COBALT-PRECORRIN-6B C(15)-METHYLTRANSFERASE (DECARBOXYLATING)"/>
    <property type="match status" value="1"/>
</dbReference>
<dbReference type="Proteomes" id="UP000000370">
    <property type="component" value="Chromosome"/>
</dbReference>
<dbReference type="InterPro" id="IPR014776">
    <property type="entry name" value="4pyrrole_Mease_sub2"/>
</dbReference>
<dbReference type="InterPro" id="IPR014008">
    <property type="entry name" value="Cbl_synth_MTase_CbiT"/>
</dbReference>
<dbReference type="eggNOG" id="COG2241">
    <property type="taxonomic scope" value="Bacteria"/>
</dbReference>
<dbReference type="NCBIfam" id="TIGR02467">
    <property type="entry name" value="CbiE"/>
    <property type="match status" value="1"/>
</dbReference>
<dbReference type="InterPro" id="IPR029063">
    <property type="entry name" value="SAM-dependent_MTases_sf"/>
</dbReference>